<sequence>MSEQSKDHSIGSKENHTHCKICGCEIAIYEDICGECACEDDCAYY</sequence>
<organism evidence="1">
    <name type="scientific">marine sediment metagenome</name>
    <dbReference type="NCBI Taxonomy" id="412755"/>
    <lineage>
        <taxon>unclassified sequences</taxon>
        <taxon>metagenomes</taxon>
        <taxon>ecological metagenomes</taxon>
    </lineage>
</organism>
<proteinExistence type="predicted"/>
<gene>
    <name evidence="1" type="ORF">LCGC14_1147200</name>
</gene>
<protein>
    <submittedName>
        <fullName evidence="1">Uncharacterized protein</fullName>
    </submittedName>
</protein>
<reference evidence="1" key="1">
    <citation type="journal article" date="2015" name="Nature">
        <title>Complex archaea that bridge the gap between prokaryotes and eukaryotes.</title>
        <authorList>
            <person name="Spang A."/>
            <person name="Saw J.H."/>
            <person name="Jorgensen S.L."/>
            <person name="Zaremba-Niedzwiedzka K."/>
            <person name="Martijn J."/>
            <person name="Lind A.E."/>
            <person name="van Eijk R."/>
            <person name="Schleper C."/>
            <person name="Guy L."/>
            <person name="Ettema T.J."/>
        </authorList>
    </citation>
    <scope>NUCLEOTIDE SEQUENCE</scope>
</reference>
<dbReference type="EMBL" id="LAZR01005490">
    <property type="protein sequence ID" value="KKM99506.1"/>
    <property type="molecule type" value="Genomic_DNA"/>
</dbReference>
<dbReference type="AlphaFoldDB" id="A0A0F9MJT2"/>
<accession>A0A0F9MJT2</accession>
<comment type="caution">
    <text evidence="1">The sequence shown here is derived from an EMBL/GenBank/DDBJ whole genome shotgun (WGS) entry which is preliminary data.</text>
</comment>
<evidence type="ECO:0000313" key="1">
    <source>
        <dbReference type="EMBL" id="KKM99506.1"/>
    </source>
</evidence>
<name>A0A0F9MJT2_9ZZZZ</name>